<accession>A0AAD4XSQ5</accession>
<feature type="transmembrane region" description="Helical" evidence="1">
    <location>
        <begin position="93"/>
        <end position="122"/>
    </location>
</feature>
<evidence type="ECO:0000256" key="1">
    <source>
        <dbReference type="SAM" id="Phobius"/>
    </source>
</evidence>
<feature type="transmembrane region" description="Helical" evidence="1">
    <location>
        <begin position="134"/>
        <end position="153"/>
    </location>
</feature>
<reference evidence="2" key="1">
    <citation type="submission" date="2022-04" db="EMBL/GenBank/DDBJ databases">
        <title>A functionally conserved STORR gene fusion in Papaver species that diverged 16.8 million years ago.</title>
        <authorList>
            <person name="Catania T."/>
        </authorList>
    </citation>
    <scope>NUCLEOTIDE SEQUENCE</scope>
    <source>
        <strain evidence="2">S-188037</strain>
    </source>
</reference>
<feature type="transmembrane region" description="Helical" evidence="1">
    <location>
        <begin position="197"/>
        <end position="217"/>
    </location>
</feature>
<keyword evidence="3" id="KW-1185">Reference proteome</keyword>
<proteinExistence type="predicted"/>
<dbReference type="PANTHER" id="PTHR33133">
    <property type="entry name" value="OS08G0107100 PROTEIN-RELATED"/>
    <property type="match status" value="1"/>
</dbReference>
<sequence length="287" mass="32773">MILADLHYKLYSPGQYHINPLLLHKEVVRAYSVEFFFLKLNSIQYYCISLGLFITFYLLSVSATTFTLASLYLSKPLSYSSILSAIPRILKRLGITILHALPLIFLHYTVYLAVLTLFCTILTLIGRILKINHVLALVIVIVFFVIYVSFIFVVHGRFIAWWNFTNLVSVLEPNLYGSTAIKKSKQLLHEKKYITSFLAFIYLFVVFEILGLAIWIMSKDMNMIARVLICSLFVMTLAVVNFLGLTAQNLMYYQNQVADKGVLNESVLEMQGFVGNDNRLEGGHLDV</sequence>
<dbReference type="PANTHER" id="PTHR33133:SF24">
    <property type="entry name" value="OS01G0800300 PROTEIN"/>
    <property type="match status" value="1"/>
</dbReference>
<evidence type="ECO:0000313" key="2">
    <source>
        <dbReference type="EMBL" id="KAI3944220.1"/>
    </source>
</evidence>
<dbReference type="EMBL" id="JAJJMB010004060">
    <property type="protein sequence ID" value="KAI3944220.1"/>
    <property type="molecule type" value="Genomic_DNA"/>
</dbReference>
<evidence type="ECO:0000313" key="3">
    <source>
        <dbReference type="Proteomes" id="UP001202328"/>
    </source>
</evidence>
<dbReference type="AlphaFoldDB" id="A0AAD4XSQ5"/>
<keyword evidence="1" id="KW-1133">Transmembrane helix</keyword>
<comment type="caution">
    <text evidence="2">The sequence shown here is derived from an EMBL/GenBank/DDBJ whole genome shotgun (WGS) entry which is preliminary data.</text>
</comment>
<feature type="transmembrane region" description="Helical" evidence="1">
    <location>
        <begin position="159"/>
        <end position="176"/>
    </location>
</feature>
<feature type="transmembrane region" description="Helical" evidence="1">
    <location>
        <begin position="223"/>
        <end position="245"/>
    </location>
</feature>
<organism evidence="2 3">
    <name type="scientific">Papaver atlanticum</name>
    <dbReference type="NCBI Taxonomy" id="357466"/>
    <lineage>
        <taxon>Eukaryota</taxon>
        <taxon>Viridiplantae</taxon>
        <taxon>Streptophyta</taxon>
        <taxon>Embryophyta</taxon>
        <taxon>Tracheophyta</taxon>
        <taxon>Spermatophyta</taxon>
        <taxon>Magnoliopsida</taxon>
        <taxon>Ranunculales</taxon>
        <taxon>Papaveraceae</taxon>
        <taxon>Papaveroideae</taxon>
        <taxon>Papaver</taxon>
    </lineage>
</organism>
<dbReference type="Proteomes" id="UP001202328">
    <property type="component" value="Unassembled WGS sequence"/>
</dbReference>
<keyword evidence="1" id="KW-0472">Membrane</keyword>
<gene>
    <name evidence="2" type="ORF">MKW98_016450</name>
</gene>
<feature type="transmembrane region" description="Helical" evidence="1">
    <location>
        <begin position="45"/>
        <end position="73"/>
    </location>
</feature>
<protein>
    <submittedName>
        <fullName evidence="2">Uncharacterized protein</fullName>
    </submittedName>
</protein>
<keyword evidence="1" id="KW-0812">Transmembrane</keyword>
<name>A0AAD4XSQ5_9MAGN</name>